<dbReference type="FunFam" id="3.40.50.720:FF:000097">
    <property type="entry name" value="SDR family oxidoreductase"/>
    <property type="match status" value="1"/>
</dbReference>
<comment type="caution">
    <text evidence="5">The sequence shown here is derived from an EMBL/GenBank/DDBJ whole genome shotgun (WGS) entry which is preliminary data.</text>
</comment>
<feature type="compositionally biased region" description="Basic and acidic residues" evidence="4">
    <location>
        <begin position="1"/>
        <end position="23"/>
    </location>
</feature>
<dbReference type="InterPro" id="IPR036291">
    <property type="entry name" value="NAD(P)-bd_dom_sf"/>
</dbReference>
<dbReference type="OrthoDB" id="198783at2"/>
<feature type="region of interest" description="Disordered" evidence="4">
    <location>
        <begin position="1"/>
        <end position="50"/>
    </location>
</feature>
<dbReference type="AlphaFoldDB" id="A0A438AE77"/>
<dbReference type="EMBL" id="RQXX01000007">
    <property type="protein sequence ID" value="RVV96925.1"/>
    <property type="molecule type" value="Genomic_DNA"/>
</dbReference>
<dbReference type="InterPro" id="IPR002347">
    <property type="entry name" value="SDR_fam"/>
</dbReference>
<evidence type="ECO:0000256" key="2">
    <source>
        <dbReference type="ARBA" id="ARBA00023002"/>
    </source>
</evidence>
<dbReference type="Gene3D" id="3.40.50.720">
    <property type="entry name" value="NAD(P)-binding Rossmann-like Domain"/>
    <property type="match status" value="1"/>
</dbReference>
<keyword evidence="6" id="KW-1185">Reference proteome</keyword>
<evidence type="ECO:0000256" key="4">
    <source>
        <dbReference type="SAM" id="MobiDB-lite"/>
    </source>
</evidence>
<dbReference type="PANTHER" id="PTHR48107">
    <property type="entry name" value="NADPH-DEPENDENT ALDEHYDE REDUCTASE-LIKE PROTEIN, CHLOROPLASTIC-RELATED"/>
    <property type="match status" value="1"/>
</dbReference>
<evidence type="ECO:0000313" key="6">
    <source>
        <dbReference type="Proteomes" id="UP000285908"/>
    </source>
</evidence>
<dbReference type="Pfam" id="PF13561">
    <property type="entry name" value="adh_short_C2"/>
    <property type="match status" value="1"/>
</dbReference>
<dbReference type="RefSeq" id="WP_127907719.1">
    <property type="nucleotide sequence ID" value="NZ_RQXX01000007.1"/>
</dbReference>
<proteinExistence type="inferred from homology"/>
<dbReference type="Proteomes" id="UP000285908">
    <property type="component" value="Unassembled WGS sequence"/>
</dbReference>
<accession>A0A438AE77</accession>
<comment type="similarity">
    <text evidence="1">Belongs to the short-chain dehydrogenases/reductases (SDR) family.</text>
</comment>
<dbReference type="SUPFAM" id="SSF51735">
    <property type="entry name" value="NAD(P)-binding Rossmann-fold domains"/>
    <property type="match status" value="1"/>
</dbReference>
<sequence>MADAPDLRDPRDLYPRPPFEKQPQEATGLDAKMKPEPDHGEDSYRGSNRLKGRRALITGGDSGIGRAVAIAYAREGAEVAINYLPQEEDDANDLAGLFENEGRKLVKLPGDLTDEETARGIVRQAAEALGGLDIMVLNAGKQVTQPDITEISSEQFDQTMKTNVYAMFWMSQEAMKVMPVGASIITVASTQGFDPSPHLLDYATTKFAIRGFTVAFAQVAVDHGIRVNGVAPGPFWTVLQPAGGQTQEKVAHFGEETPMGRPGQPAEIAGAFVYLASNDASFTVGEILAVTGGKPVS</sequence>
<dbReference type="GO" id="GO:0016614">
    <property type="term" value="F:oxidoreductase activity, acting on CH-OH group of donors"/>
    <property type="evidence" value="ECO:0007669"/>
    <property type="project" value="UniProtKB-ARBA"/>
</dbReference>
<organism evidence="5 6">
    <name type="scientific">Mesobaculum littorinae</name>
    <dbReference type="NCBI Taxonomy" id="2486419"/>
    <lineage>
        <taxon>Bacteria</taxon>
        <taxon>Pseudomonadati</taxon>
        <taxon>Pseudomonadota</taxon>
        <taxon>Alphaproteobacteria</taxon>
        <taxon>Rhodobacterales</taxon>
        <taxon>Roseobacteraceae</taxon>
        <taxon>Mesobaculum</taxon>
    </lineage>
</organism>
<keyword evidence="2" id="KW-0560">Oxidoreductase</keyword>
<dbReference type="PRINTS" id="PR00081">
    <property type="entry name" value="GDHRDH"/>
</dbReference>
<name>A0A438AE77_9RHOB</name>
<dbReference type="PANTHER" id="PTHR48107:SF16">
    <property type="entry name" value="NADPH-DEPENDENT ALDEHYDE REDUCTASE 1, CHLOROPLASTIC"/>
    <property type="match status" value="1"/>
</dbReference>
<evidence type="ECO:0000313" key="5">
    <source>
        <dbReference type="EMBL" id="RVV96925.1"/>
    </source>
</evidence>
<dbReference type="InterPro" id="IPR020904">
    <property type="entry name" value="Sc_DH/Rdtase_CS"/>
</dbReference>
<evidence type="ECO:0000256" key="3">
    <source>
        <dbReference type="ARBA" id="ARBA00067437"/>
    </source>
</evidence>
<gene>
    <name evidence="5" type="ORF">EKE94_16430</name>
</gene>
<protein>
    <recommendedName>
        <fullName evidence="3">Uncharacterized oxidoreductase YghA</fullName>
    </recommendedName>
</protein>
<reference evidence="5 6" key="1">
    <citation type="submission" date="2018-11" db="EMBL/GenBank/DDBJ databases">
        <title>Mesobaculum littorinae gen. nov., sp. nov., isolated from Littorina scabra that represents a novel genus of the order Rhodobacteraceae.</title>
        <authorList>
            <person name="Li F."/>
        </authorList>
    </citation>
    <scope>NUCLEOTIDE SEQUENCE [LARGE SCALE GENOMIC DNA]</scope>
    <source>
        <strain evidence="5 6">M0103</strain>
    </source>
</reference>
<evidence type="ECO:0000256" key="1">
    <source>
        <dbReference type="ARBA" id="ARBA00006484"/>
    </source>
</evidence>
<feature type="compositionally biased region" description="Basic and acidic residues" evidence="4">
    <location>
        <begin position="31"/>
        <end position="44"/>
    </location>
</feature>
<dbReference type="PROSITE" id="PS00061">
    <property type="entry name" value="ADH_SHORT"/>
    <property type="match status" value="1"/>
</dbReference>